<dbReference type="AlphaFoldDB" id="E3G0K7"/>
<sequence length="116" mass="12656">METMADDASPPYWTLLSVLFSTQPLTPTLAMTLHQAAYDLYRRGDSVGQVAGDLISGKVHNLRKDVHLGGITGPAFEAEIDTERGSGVVRFLLTRQGLEMMEAKPPSSRSKPPMLN</sequence>
<evidence type="ECO:0000313" key="1">
    <source>
        <dbReference type="EMBL" id="ADO74955.1"/>
    </source>
</evidence>
<name>E3G0K7_STIAD</name>
<dbReference type="KEGG" id="sur:STAUR_7199"/>
<evidence type="ECO:0000313" key="2">
    <source>
        <dbReference type="Proteomes" id="UP000001351"/>
    </source>
</evidence>
<dbReference type="HOGENOM" id="CLU_2115891_0_0_7"/>
<dbReference type="Proteomes" id="UP000001351">
    <property type="component" value="Chromosome"/>
</dbReference>
<proteinExistence type="predicted"/>
<reference evidence="1 2" key="1">
    <citation type="journal article" date="2011" name="Mol. Biol. Evol.">
        <title>Comparative genomic analysis of fruiting body formation in Myxococcales.</title>
        <authorList>
            <person name="Huntley S."/>
            <person name="Hamann N."/>
            <person name="Wegener-Feldbrugge S."/>
            <person name="Treuner-Lange A."/>
            <person name="Kube M."/>
            <person name="Reinhardt R."/>
            <person name="Klages S."/>
            <person name="Muller R."/>
            <person name="Ronning C.M."/>
            <person name="Nierman W.C."/>
            <person name="Sogaard-Andersen L."/>
        </authorList>
    </citation>
    <scope>NUCLEOTIDE SEQUENCE [LARGE SCALE GENOMIC DNA]</scope>
    <source>
        <strain evidence="1 2">DW4/3-1</strain>
    </source>
</reference>
<dbReference type="STRING" id="378806.STAUR_7199"/>
<accession>E3G0K7</accession>
<gene>
    <name evidence="1" type="ordered locus">STAUR_7199</name>
</gene>
<dbReference type="EMBL" id="CP002271">
    <property type="protein sequence ID" value="ADO74955.1"/>
    <property type="molecule type" value="Genomic_DNA"/>
</dbReference>
<organism evidence="1 2">
    <name type="scientific">Stigmatella aurantiaca (strain DW4/3-1)</name>
    <dbReference type="NCBI Taxonomy" id="378806"/>
    <lineage>
        <taxon>Bacteria</taxon>
        <taxon>Pseudomonadati</taxon>
        <taxon>Myxococcota</taxon>
        <taxon>Myxococcia</taxon>
        <taxon>Myxococcales</taxon>
        <taxon>Cystobacterineae</taxon>
        <taxon>Archangiaceae</taxon>
        <taxon>Stigmatella</taxon>
    </lineage>
</organism>
<protein>
    <submittedName>
        <fullName evidence="1">Conserved uncharacterized protein</fullName>
    </submittedName>
</protein>
<keyword evidence="2" id="KW-1185">Reference proteome</keyword>
<dbReference type="eggNOG" id="ENOG50316FK">
    <property type="taxonomic scope" value="Bacteria"/>
</dbReference>